<dbReference type="OrthoDB" id="60866at2759"/>
<dbReference type="SMART" id="SM00020">
    <property type="entry name" value="Tryp_SPc"/>
    <property type="match status" value="2"/>
</dbReference>
<dbReference type="InterPro" id="IPR001314">
    <property type="entry name" value="Peptidase_S1A"/>
</dbReference>
<dbReference type="InterPro" id="IPR033116">
    <property type="entry name" value="TRYPSIN_SER"/>
</dbReference>
<evidence type="ECO:0000256" key="3">
    <source>
        <dbReference type="ARBA" id="ARBA00022670"/>
    </source>
</evidence>
<dbReference type="PROSITE" id="PS50240">
    <property type="entry name" value="TRYPSIN_DOM"/>
    <property type="match status" value="2"/>
</dbReference>
<evidence type="ECO:0000256" key="2">
    <source>
        <dbReference type="ARBA" id="ARBA00007664"/>
    </source>
</evidence>
<dbReference type="GeneID" id="106744169"/>
<evidence type="ECO:0000256" key="5">
    <source>
        <dbReference type="ARBA" id="ARBA00022825"/>
    </source>
</evidence>
<proteinExistence type="inferred from homology"/>
<sequence length="487" mass="53055">MIKLTFLLVIGVITGQAYGDAPEAIVGGFIATDGQFPYQASLQVMKEHICGGSIISSKHILTAAHCVEEKWQHRYMTVVSGATRWAEGNNNQRHTIKCIRLHPGYTGEKSSAWKDDIAVITLNEEIKFDKWRSPIPLASQDYTTGTYKGIVSGWGQTSVTSDSSPVLKWLAVDVLSKVECLKAHRNPQTNKQQVCSIYMKNHGACSGDSGGPLVVNKELCGIVSWVALCALGIPDVYTNVYDYLDFIKDSQKACGDAPEAIVGGNFAKEGQFKHQISIQVNKEHICGGTIISPTHIVTAAHCVDNPKYRKGMTIVTGTIKWATGQTHNIKCIRMHPGYTGKKEDAWKNDIAVITLTQPITFNNVQGSIPLASRDYTVGSNRGITSGWGKTSVDSKTSPALKWLGVNILSEKDCLKAHKNPQTIKTQICTLEKKGQGACSGDSGGPLIFNGELCGVTSWVALCALGVPDVFTHVYHYTDFIKECQKMC</sequence>
<keyword evidence="10" id="KW-1185">Reference proteome</keyword>
<gene>
    <name evidence="11" type="primary">LOC106744169</name>
</gene>
<organism evidence="10 11">
    <name type="scientific">Dinoponera quadriceps</name>
    <name type="common">South American ant</name>
    <dbReference type="NCBI Taxonomy" id="609295"/>
    <lineage>
        <taxon>Eukaryota</taxon>
        <taxon>Metazoa</taxon>
        <taxon>Ecdysozoa</taxon>
        <taxon>Arthropoda</taxon>
        <taxon>Hexapoda</taxon>
        <taxon>Insecta</taxon>
        <taxon>Pterygota</taxon>
        <taxon>Neoptera</taxon>
        <taxon>Endopterygota</taxon>
        <taxon>Hymenoptera</taxon>
        <taxon>Apocrita</taxon>
        <taxon>Aculeata</taxon>
        <taxon>Formicoidea</taxon>
        <taxon>Formicidae</taxon>
        <taxon>Ponerinae</taxon>
        <taxon>Ponerini</taxon>
        <taxon>Dinoponera</taxon>
    </lineage>
</organism>
<dbReference type="GO" id="GO:0005576">
    <property type="term" value="C:extracellular region"/>
    <property type="evidence" value="ECO:0007669"/>
    <property type="project" value="UniProtKB-SubCell"/>
</dbReference>
<dbReference type="PROSITE" id="PS00135">
    <property type="entry name" value="TRYPSIN_SER"/>
    <property type="match status" value="2"/>
</dbReference>
<comment type="subcellular location">
    <subcellularLocation>
        <location evidence="1">Secreted</location>
        <location evidence="1">Extracellular space</location>
    </subcellularLocation>
</comment>
<dbReference type="Pfam" id="PF00089">
    <property type="entry name" value="Trypsin"/>
    <property type="match status" value="2"/>
</dbReference>
<feature type="domain" description="Peptidase S1" evidence="9">
    <location>
        <begin position="261"/>
        <end position="485"/>
    </location>
</feature>
<comment type="similarity">
    <text evidence="2">Belongs to the peptidase S1 family.</text>
</comment>
<protein>
    <submittedName>
        <fullName evidence="11">Coagulation factor IX-like</fullName>
    </submittedName>
</protein>
<dbReference type="PRINTS" id="PR00722">
    <property type="entry name" value="CHYMOTRYPSIN"/>
</dbReference>
<dbReference type="GO" id="GO:0006508">
    <property type="term" value="P:proteolysis"/>
    <property type="evidence" value="ECO:0007669"/>
    <property type="project" value="UniProtKB-KW"/>
</dbReference>
<keyword evidence="6" id="KW-1015">Disulfide bond</keyword>
<evidence type="ECO:0000256" key="7">
    <source>
        <dbReference type="RuleBase" id="RU363034"/>
    </source>
</evidence>
<evidence type="ECO:0000313" key="11">
    <source>
        <dbReference type="RefSeq" id="XP_014474151.1"/>
    </source>
</evidence>
<feature type="chain" id="PRO_5027680077" evidence="8">
    <location>
        <begin position="20"/>
        <end position="487"/>
    </location>
</feature>
<dbReference type="CDD" id="cd00190">
    <property type="entry name" value="Tryp_SPc"/>
    <property type="match status" value="2"/>
</dbReference>
<evidence type="ECO:0000256" key="6">
    <source>
        <dbReference type="ARBA" id="ARBA00023157"/>
    </source>
</evidence>
<dbReference type="GO" id="GO:0004252">
    <property type="term" value="F:serine-type endopeptidase activity"/>
    <property type="evidence" value="ECO:0007669"/>
    <property type="project" value="InterPro"/>
</dbReference>
<dbReference type="FunFam" id="2.40.10.10:FF:000036">
    <property type="entry name" value="Trypsin beta"/>
    <property type="match status" value="2"/>
</dbReference>
<evidence type="ECO:0000256" key="1">
    <source>
        <dbReference type="ARBA" id="ARBA00004239"/>
    </source>
</evidence>
<dbReference type="InterPro" id="IPR050430">
    <property type="entry name" value="Peptidase_S1"/>
</dbReference>
<dbReference type="Proteomes" id="UP000515204">
    <property type="component" value="Unplaced"/>
</dbReference>
<evidence type="ECO:0000313" key="10">
    <source>
        <dbReference type="Proteomes" id="UP000515204"/>
    </source>
</evidence>
<dbReference type="InterPro" id="IPR043504">
    <property type="entry name" value="Peptidase_S1_PA_chymotrypsin"/>
</dbReference>
<dbReference type="Gene3D" id="2.40.10.10">
    <property type="entry name" value="Trypsin-like serine proteases"/>
    <property type="match status" value="4"/>
</dbReference>
<dbReference type="PANTHER" id="PTHR24276">
    <property type="entry name" value="POLYSERASE-RELATED"/>
    <property type="match status" value="1"/>
</dbReference>
<evidence type="ECO:0000259" key="9">
    <source>
        <dbReference type="PROSITE" id="PS50240"/>
    </source>
</evidence>
<feature type="domain" description="Peptidase S1" evidence="9">
    <location>
        <begin position="25"/>
        <end position="252"/>
    </location>
</feature>
<dbReference type="PANTHER" id="PTHR24276:SF91">
    <property type="entry name" value="AT26814P-RELATED"/>
    <property type="match status" value="1"/>
</dbReference>
<dbReference type="InterPro" id="IPR009003">
    <property type="entry name" value="Peptidase_S1_PA"/>
</dbReference>
<evidence type="ECO:0000256" key="4">
    <source>
        <dbReference type="ARBA" id="ARBA00022801"/>
    </source>
</evidence>
<dbReference type="KEGG" id="dqu:106744169"/>
<evidence type="ECO:0000256" key="8">
    <source>
        <dbReference type="SAM" id="SignalP"/>
    </source>
</evidence>
<dbReference type="AlphaFoldDB" id="A0A6P3X6Z0"/>
<reference evidence="11" key="1">
    <citation type="submission" date="2025-08" db="UniProtKB">
        <authorList>
            <consortium name="RefSeq"/>
        </authorList>
    </citation>
    <scope>IDENTIFICATION</scope>
</reference>
<keyword evidence="4 7" id="KW-0378">Hydrolase</keyword>
<name>A0A6P3X6Z0_DINQU</name>
<keyword evidence="8" id="KW-0732">Signal</keyword>
<keyword evidence="5 7" id="KW-0720">Serine protease</keyword>
<dbReference type="InterPro" id="IPR001254">
    <property type="entry name" value="Trypsin_dom"/>
</dbReference>
<dbReference type="SUPFAM" id="SSF50494">
    <property type="entry name" value="Trypsin-like serine proteases"/>
    <property type="match status" value="2"/>
</dbReference>
<dbReference type="PROSITE" id="PS00134">
    <property type="entry name" value="TRYPSIN_HIS"/>
    <property type="match status" value="2"/>
</dbReference>
<feature type="signal peptide" evidence="8">
    <location>
        <begin position="1"/>
        <end position="19"/>
    </location>
</feature>
<dbReference type="FunFam" id="2.40.10.10:FF:000068">
    <property type="entry name" value="transmembrane protease serine 2"/>
    <property type="match status" value="2"/>
</dbReference>
<accession>A0A6P3X6Z0</accession>
<dbReference type="InterPro" id="IPR018114">
    <property type="entry name" value="TRYPSIN_HIS"/>
</dbReference>
<dbReference type="RefSeq" id="XP_014474151.1">
    <property type="nucleotide sequence ID" value="XM_014618665.1"/>
</dbReference>
<keyword evidence="3 7" id="KW-0645">Protease</keyword>